<dbReference type="Proteomes" id="UP000286260">
    <property type="component" value="Unassembled WGS sequence"/>
</dbReference>
<protein>
    <submittedName>
        <fullName evidence="1">Uncharacterized protein</fullName>
    </submittedName>
</protein>
<accession>A0A3R6HE41</accession>
<organism evidence="1 2">
    <name type="scientific">Parabacteroides merdae</name>
    <dbReference type="NCBI Taxonomy" id="46503"/>
    <lineage>
        <taxon>Bacteria</taxon>
        <taxon>Pseudomonadati</taxon>
        <taxon>Bacteroidota</taxon>
        <taxon>Bacteroidia</taxon>
        <taxon>Bacteroidales</taxon>
        <taxon>Tannerellaceae</taxon>
        <taxon>Parabacteroides</taxon>
    </lineage>
</organism>
<dbReference type="RefSeq" id="WP_046451957.1">
    <property type="nucleotide sequence ID" value="NZ_BAABZJ010000001.1"/>
</dbReference>
<dbReference type="EMBL" id="QSII01000018">
    <property type="protein sequence ID" value="RHC83282.1"/>
    <property type="molecule type" value="Genomic_DNA"/>
</dbReference>
<sequence length="100" mass="11528">MNRNIYVIFFSLAFCLIACRQYPHIQPLLQEAETLMGSRPDSSLILLESIPSPEKLSEEDYATWCLLMTQARDKNYVEHTSDSVIGVAVRYFEKQGPKDR</sequence>
<gene>
    <name evidence="1" type="ORF">DW828_13105</name>
</gene>
<evidence type="ECO:0000313" key="2">
    <source>
        <dbReference type="Proteomes" id="UP000286260"/>
    </source>
</evidence>
<dbReference type="AlphaFoldDB" id="A0A3R6HE41"/>
<reference evidence="1 2" key="1">
    <citation type="submission" date="2018-08" db="EMBL/GenBank/DDBJ databases">
        <title>A genome reference for cultivated species of the human gut microbiota.</title>
        <authorList>
            <person name="Zou Y."/>
            <person name="Xue W."/>
            <person name="Luo G."/>
        </authorList>
    </citation>
    <scope>NUCLEOTIDE SEQUENCE [LARGE SCALE GENOMIC DNA]</scope>
    <source>
        <strain evidence="1 2">AM34-17</strain>
    </source>
</reference>
<proteinExistence type="predicted"/>
<comment type="caution">
    <text evidence="1">The sequence shown here is derived from an EMBL/GenBank/DDBJ whole genome shotgun (WGS) entry which is preliminary data.</text>
</comment>
<name>A0A3R6HE41_9BACT</name>
<evidence type="ECO:0000313" key="1">
    <source>
        <dbReference type="EMBL" id="RHC83282.1"/>
    </source>
</evidence>